<dbReference type="InterPro" id="IPR051257">
    <property type="entry name" value="Diverse_CBS-Domain"/>
</dbReference>
<evidence type="ECO:0000259" key="3">
    <source>
        <dbReference type="PROSITE" id="PS51371"/>
    </source>
</evidence>
<keyword evidence="5" id="KW-1185">Reference proteome</keyword>
<dbReference type="STRING" id="264462.Bd2883"/>
<dbReference type="HOGENOM" id="CLU_040681_12_0_7"/>
<accession>Q6MJ98</accession>
<dbReference type="KEGG" id="bba:Bd2883"/>
<dbReference type="RefSeq" id="WP_011165266.1">
    <property type="nucleotide sequence ID" value="NC_005363.1"/>
</dbReference>
<name>Q6MJ98_BDEBA</name>
<dbReference type="AlphaFoldDB" id="Q6MJ98"/>
<evidence type="ECO:0000256" key="2">
    <source>
        <dbReference type="PROSITE-ProRule" id="PRU00703"/>
    </source>
</evidence>
<dbReference type="GeneID" id="93013755"/>
<dbReference type="EMBL" id="BX842654">
    <property type="protein sequence ID" value="CAE80663.1"/>
    <property type="molecule type" value="Genomic_DNA"/>
</dbReference>
<feature type="domain" description="CBS" evidence="3">
    <location>
        <begin position="7"/>
        <end position="63"/>
    </location>
</feature>
<proteinExistence type="predicted"/>
<gene>
    <name evidence="4" type="ordered locus">Bd2883</name>
</gene>
<dbReference type="SMART" id="SM00116">
    <property type="entry name" value="CBS"/>
    <property type="match status" value="2"/>
</dbReference>
<dbReference type="eggNOG" id="COG0517">
    <property type="taxonomic scope" value="Bacteria"/>
</dbReference>
<dbReference type="SUPFAM" id="SSF54631">
    <property type="entry name" value="CBS-domain pair"/>
    <property type="match status" value="1"/>
</dbReference>
<protein>
    <submittedName>
        <fullName evidence="4">Putative inosine-5'-monophosphate dehydrogenase protein</fullName>
    </submittedName>
</protein>
<sequence length="137" mass="15599">MKVKDVMHERAEYINRDRTVREAAEMMARGDYGCLPIEENDRMIGMITDRDITLRVVAKGLDPNVTKVSECMSKGIEYCFEEDNLLDVGEMMASQKIRRMPVINDKKRLVGMLSLGDIASKARDQSLSHEILSHVSH</sequence>
<organism evidence="4 5">
    <name type="scientific">Bdellovibrio bacteriovorus (strain ATCC 15356 / DSM 50701 / NCIMB 9529 / HD100)</name>
    <dbReference type="NCBI Taxonomy" id="264462"/>
    <lineage>
        <taxon>Bacteria</taxon>
        <taxon>Pseudomonadati</taxon>
        <taxon>Bdellovibrionota</taxon>
        <taxon>Bdellovibrionia</taxon>
        <taxon>Bdellovibrionales</taxon>
        <taxon>Pseudobdellovibrionaceae</taxon>
        <taxon>Bdellovibrio</taxon>
    </lineage>
</organism>
<keyword evidence="1 2" id="KW-0129">CBS domain</keyword>
<evidence type="ECO:0000313" key="4">
    <source>
        <dbReference type="EMBL" id="CAE80663.1"/>
    </source>
</evidence>
<dbReference type="InterPro" id="IPR046342">
    <property type="entry name" value="CBS_dom_sf"/>
</dbReference>
<dbReference type="CDD" id="cd04622">
    <property type="entry name" value="CBS_pair_HRP1_like"/>
    <property type="match status" value="1"/>
</dbReference>
<dbReference type="Pfam" id="PF00571">
    <property type="entry name" value="CBS"/>
    <property type="match status" value="2"/>
</dbReference>
<dbReference type="Gene3D" id="3.10.580.10">
    <property type="entry name" value="CBS-domain"/>
    <property type="match status" value="1"/>
</dbReference>
<evidence type="ECO:0000256" key="1">
    <source>
        <dbReference type="ARBA" id="ARBA00023122"/>
    </source>
</evidence>
<dbReference type="PROSITE" id="PS51371">
    <property type="entry name" value="CBS"/>
    <property type="match status" value="2"/>
</dbReference>
<feature type="domain" description="CBS" evidence="3">
    <location>
        <begin position="72"/>
        <end position="131"/>
    </location>
</feature>
<dbReference type="PANTHER" id="PTHR43080">
    <property type="entry name" value="CBS DOMAIN-CONTAINING PROTEIN CBSX3, MITOCHONDRIAL"/>
    <property type="match status" value="1"/>
</dbReference>
<reference evidence="4 5" key="1">
    <citation type="journal article" date="2004" name="Science">
        <title>A predator unmasked: life cycle of Bdellovibrio bacteriovorus from a genomic perspective.</title>
        <authorList>
            <person name="Rendulic S."/>
            <person name="Jagtap P."/>
            <person name="Rosinus A."/>
            <person name="Eppinger M."/>
            <person name="Baar C."/>
            <person name="Lanz C."/>
            <person name="Keller H."/>
            <person name="Lambert C."/>
            <person name="Evans K.J."/>
            <person name="Goesmann A."/>
            <person name="Meyer F."/>
            <person name="Sockett R.E."/>
            <person name="Schuster S.C."/>
        </authorList>
    </citation>
    <scope>NUCLEOTIDE SEQUENCE [LARGE SCALE GENOMIC DNA]</scope>
    <source>
        <strain evidence="5">ATCC 15356 / DSM 50701 / NCIMB 9529 / HD100</strain>
    </source>
</reference>
<dbReference type="Proteomes" id="UP000008080">
    <property type="component" value="Chromosome"/>
</dbReference>
<dbReference type="InterPro" id="IPR000644">
    <property type="entry name" value="CBS_dom"/>
</dbReference>
<dbReference type="PANTHER" id="PTHR43080:SF2">
    <property type="entry name" value="CBS DOMAIN-CONTAINING PROTEIN"/>
    <property type="match status" value="1"/>
</dbReference>
<evidence type="ECO:0000313" key="5">
    <source>
        <dbReference type="Proteomes" id="UP000008080"/>
    </source>
</evidence>